<dbReference type="EMBL" id="JACHJO010000005">
    <property type="protein sequence ID" value="MBB6120168.1"/>
    <property type="molecule type" value="Genomic_DNA"/>
</dbReference>
<dbReference type="AlphaFoldDB" id="A0A841IVF7"/>
<dbReference type="RefSeq" id="WP_184290909.1">
    <property type="nucleotide sequence ID" value="NZ_JACHJO010000005.1"/>
</dbReference>
<accession>A0A841IVF7</accession>
<comment type="caution">
    <text evidence="1">The sequence shown here is derived from an EMBL/GenBank/DDBJ whole genome shotgun (WGS) entry which is preliminary data.</text>
</comment>
<reference evidence="1 2" key="1">
    <citation type="submission" date="2020-08" db="EMBL/GenBank/DDBJ databases">
        <title>Genomic Encyclopedia of Type Strains, Phase III (KMG-III): the genomes of soil and plant-associated and newly described type strains.</title>
        <authorList>
            <person name="Whitman W."/>
        </authorList>
    </citation>
    <scope>NUCLEOTIDE SEQUENCE [LARGE SCALE GENOMIC DNA]</scope>
    <source>
        <strain evidence="1 2">CECT 8712</strain>
    </source>
</reference>
<evidence type="ECO:0000313" key="1">
    <source>
        <dbReference type="EMBL" id="MBB6120168.1"/>
    </source>
</evidence>
<organism evidence="1 2">
    <name type="scientific">Nocardiopsis algeriensis</name>
    <dbReference type="NCBI Taxonomy" id="1478215"/>
    <lineage>
        <taxon>Bacteria</taxon>
        <taxon>Bacillati</taxon>
        <taxon>Actinomycetota</taxon>
        <taxon>Actinomycetes</taxon>
        <taxon>Streptosporangiales</taxon>
        <taxon>Nocardiopsidaceae</taxon>
        <taxon>Nocardiopsis</taxon>
    </lineage>
</organism>
<protein>
    <submittedName>
        <fullName evidence="1">Tetratricopeptide (TPR) repeat protein</fullName>
    </submittedName>
</protein>
<dbReference type="Proteomes" id="UP000536604">
    <property type="component" value="Unassembled WGS sequence"/>
</dbReference>
<evidence type="ECO:0000313" key="2">
    <source>
        <dbReference type="Proteomes" id="UP000536604"/>
    </source>
</evidence>
<keyword evidence="2" id="KW-1185">Reference proteome</keyword>
<proteinExistence type="predicted"/>
<gene>
    <name evidence="1" type="ORF">FHS13_002119</name>
</gene>
<sequence length="200" mass="20803">MPTNTLSPRYLPDASALAEALTGLGLSGRTAALVEQDPHLAGEALLDEADALRAAGAIQEALVLLDALIVHAPETEDRQYAAIGKLAILLEEQLFPLEAAHLVADLVASSVLEEGPAAALAPLLEEHGELDAALECYDIAVRGYLSAGVPEQAVLLLAVPLAGRARVRAALGLEPDFLDTAVHGLGTPEELMEELAAQVN</sequence>
<name>A0A841IVF7_9ACTN</name>